<feature type="active site" evidence="10">
    <location>
        <position position="137"/>
    </location>
</feature>
<dbReference type="SMART" id="SM00138">
    <property type="entry name" value="MeTrc"/>
    <property type="match status" value="1"/>
</dbReference>
<dbReference type="GO" id="GO:0008984">
    <property type="term" value="F:protein-glutamate methylesterase activity"/>
    <property type="evidence" value="ECO:0007669"/>
    <property type="project" value="InterPro"/>
</dbReference>
<dbReference type="InterPro" id="IPR000780">
    <property type="entry name" value="CheR_MeTrfase"/>
</dbReference>
<dbReference type="SUPFAM" id="SSF52172">
    <property type="entry name" value="CheY-like"/>
    <property type="match status" value="1"/>
</dbReference>
<dbReference type="InterPro" id="IPR003661">
    <property type="entry name" value="HisK_dim/P_dom"/>
</dbReference>
<dbReference type="InterPro" id="IPR050903">
    <property type="entry name" value="Bact_Chemotaxis_MeTrfase"/>
</dbReference>
<dbReference type="SUPFAM" id="SSF55874">
    <property type="entry name" value="ATPase domain of HSP90 chaperone/DNA topoisomerase II/histidine kinase"/>
    <property type="match status" value="1"/>
</dbReference>
<evidence type="ECO:0000259" key="17">
    <source>
        <dbReference type="PROSITE" id="PS50123"/>
    </source>
</evidence>
<dbReference type="SUPFAM" id="SSF47757">
    <property type="entry name" value="Chemotaxis receptor methyltransferase CheR, N-terminal domain"/>
    <property type="match status" value="1"/>
</dbReference>
<dbReference type="InterPro" id="IPR029063">
    <property type="entry name" value="SAM-dependent_MTases_sf"/>
</dbReference>
<evidence type="ECO:0000256" key="10">
    <source>
        <dbReference type="PROSITE-ProRule" id="PRU00050"/>
    </source>
</evidence>
<gene>
    <name evidence="18" type="ORF">JJ685_08315</name>
</gene>
<dbReference type="GO" id="GO:0032259">
    <property type="term" value="P:methylation"/>
    <property type="evidence" value="ECO:0007669"/>
    <property type="project" value="UniProtKB-KW"/>
</dbReference>
<comment type="catalytic activity">
    <reaction evidence="1">
        <text>ATP + protein L-histidine = ADP + protein N-phospho-L-histidine.</text>
        <dbReference type="EC" id="2.7.13.3"/>
    </reaction>
</comment>
<dbReference type="GO" id="GO:0005737">
    <property type="term" value="C:cytoplasm"/>
    <property type="evidence" value="ECO:0007669"/>
    <property type="project" value="InterPro"/>
</dbReference>
<dbReference type="InterPro" id="IPR022641">
    <property type="entry name" value="CheR_N"/>
</dbReference>
<dbReference type="RefSeq" id="WP_201673794.1">
    <property type="nucleotide sequence ID" value="NZ_JAEQNE010000002.1"/>
</dbReference>
<dbReference type="PROSITE" id="PS50123">
    <property type="entry name" value="CHER"/>
    <property type="match status" value="1"/>
</dbReference>
<dbReference type="PANTHER" id="PTHR24422">
    <property type="entry name" value="CHEMOTAXIS PROTEIN METHYLTRANSFERASE"/>
    <property type="match status" value="1"/>
</dbReference>
<comment type="catalytic activity">
    <reaction evidence="2">
        <text>L-glutamyl-[protein] + S-adenosyl-L-methionine = [protein]-L-glutamate 5-O-methyl ester + S-adenosyl-L-homocysteine</text>
        <dbReference type="Rhea" id="RHEA:24452"/>
        <dbReference type="Rhea" id="RHEA-COMP:10208"/>
        <dbReference type="Rhea" id="RHEA-COMP:10311"/>
        <dbReference type="ChEBI" id="CHEBI:29973"/>
        <dbReference type="ChEBI" id="CHEBI:57856"/>
        <dbReference type="ChEBI" id="CHEBI:59789"/>
        <dbReference type="ChEBI" id="CHEBI:82795"/>
        <dbReference type="EC" id="2.1.1.80"/>
    </reaction>
</comment>
<dbReference type="InterPro" id="IPR035909">
    <property type="entry name" value="CheB_C"/>
</dbReference>
<dbReference type="Pfam" id="PF02518">
    <property type="entry name" value="HATPase_c"/>
    <property type="match status" value="1"/>
</dbReference>
<accession>A0A937CRX2</accession>
<dbReference type="Gene3D" id="3.30.450.20">
    <property type="entry name" value="PAS domain"/>
    <property type="match status" value="2"/>
</dbReference>
<dbReference type="PROSITE" id="PS50112">
    <property type="entry name" value="PAS"/>
    <property type="match status" value="1"/>
</dbReference>
<feature type="active site" evidence="10">
    <location>
        <position position="44"/>
    </location>
</feature>
<dbReference type="Gene3D" id="3.40.50.150">
    <property type="entry name" value="Vaccinia Virus protein VP39"/>
    <property type="match status" value="1"/>
</dbReference>
<dbReference type="Pfam" id="PF00512">
    <property type="entry name" value="HisKA"/>
    <property type="match status" value="1"/>
</dbReference>
<dbReference type="InterPro" id="IPR036097">
    <property type="entry name" value="HisK_dim/P_sf"/>
</dbReference>
<dbReference type="InterPro" id="IPR005467">
    <property type="entry name" value="His_kinase_dom"/>
</dbReference>
<proteinExistence type="predicted"/>
<evidence type="ECO:0000256" key="6">
    <source>
        <dbReference type="ARBA" id="ARBA00022603"/>
    </source>
</evidence>
<dbReference type="Gene3D" id="1.10.287.130">
    <property type="match status" value="1"/>
</dbReference>
<dbReference type="InterPro" id="IPR000673">
    <property type="entry name" value="Sig_transdc_resp-reg_Me-estase"/>
</dbReference>
<keyword evidence="6" id="KW-0489">Methyltransferase</keyword>
<dbReference type="InterPro" id="IPR035965">
    <property type="entry name" value="PAS-like_dom_sf"/>
</dbReference>
<evidence type="ECO:0000256" key="2">
    <source>
        <dbReference type="ARBA" id="ARBA00001541"/>
    </source>
</evidence>
<organism evidence="18 19">
    <name type="scientific">Ramlibacter monticola</name>
    <dbReference type="NCBI Taxonomy" id="1926872"/>
    <lineage>
        <taxon>Bacteria</taxon>
        <taxon>Pseudomonadati</taxon>
        <taxon>Pseudomonadota</taxon>
        <taxon>Betaproteobacteria</taxon>
        <taxon>Burkholderiales</taxon>
        <taxon>Comamonadaceae</taxon>
        <taxon>Ramlibacter</taxon>
    </lineage>
</organism>
<dbReference type="CDD" id="cd17580">
    <property type="entry name" value="REC_2_DhkD-like"/>
    <property type="match status" value="1"/>
</dbReference>
<dbReference type="InterPro" id="IPR013656">
    <property type="entry name" value="PAS_4"/>
</dbReference>
<dbReference type="PRINTS" id="PR00996">
    <property type="entry name" value="CHERMTFRASE"/>
</dbReference>
<dbReference type="InterPro" id="IPR011006">
    <property type="entry name" value="CheY-like_superfamily"/>
</dbReference>
<dbReference type="SMART" id="SM00388">
    <property type="entry name" value="HisKA"/>
    <property type="match status" value="1"/>
</dbReference>
<keyword evidence="5 11" id="KW-0597">Phosphoprotein</keyword>
<evidence type="ECO:0000256" key="5">
    <source>
        <dbReference type="ARBA" id="ARBA00022553"/>
    </source>
</evidence>
<evidence type="ECO:0000256" key="9">
    <source>
        <dbReference type="ARBA" id="ARBA00022777"/>
    </source>
</evidence>
<dbReference type="CDD" id="cd00075">
    <property type="entry name" value="HATPase"/>
    <property type="match status" value="1"/>
</dbReference>
<dbReference type="SUPFAM" id="SSF52738">
    <property type="entry name" value="Methylesterase CheB, C-terminal domain"/>
    <property type="match status" value="1"/>
</dbReference>
<keyword evidence="4 10" id="KW-0145">Chemotaxis</keyword>
<evidence type="ECO:0000256" key="8">
    <source>
        <dbReference type="ARBA" id="ARBA00022691"/>
    </source>
</evidence>
<dbReference type="PROSITE" id="PS50122">
    <property type="entry name" value="CHEB"/>
    <property type="match status" value="1"/>
</dbReference>
<dbReference type="Gene3D" id="1.10.155.10">
    <property type="entry name" value="Chemotaxis receptor methyltransferase CheR, N-terminal domain"/>
    <property type="match status" value="1"/>
</dbReference>
<evidence type="ECO:0000259" key="16">
    <source>
        <dbReference type="PROSITE" id="PS50122"/>
    </source>
</evidence>
<keyword evidence="10" id="KW-0378">Hydrolase</keyword>
<feature type="domain" description="Response regulatory" evidence="14">
    <location>
        <begin position="1239"/>
        <end position="1355"/>
    </location>
</feature>
<dbReference type="PROSITE" id="PS50109">
    <property type="entry name" value="HIS_KIN"/>
    <property type="match status" value="1"/>
</dbReference>
<dbReference type="CDD" id="cd00130">
    <property type="entry name" value="PAS"/>
    <property type="match status" value="2"/>
</dbReference>
<evidence type="ECO:0000256" key="11">
    <source>
        <dbReference type="PROSITE-ProRule" id="PRU00169"/>
    </source>
</evidence>
<dbReference type="InterPro" id="IPR036804">
    <property type="entry name" value="CheR_N_sf"/>
</dbReference>
<dbReference type="InterPro" id="IPR001789">
    <property type="entry name" value="Sig_transdc_resp-reg_receiver"/>
</dbReference>
<dbReference type="Pfam" id="PF08448">
    <property type="entry name" value="PAS_4"/>
    <property type="match status" value="1"/>
</dbReference>
<evidence type="ECO:0000259" key="14">
    <source>
        <dbReference type="PROSITE" id="PS50110"/>
    </source>
</evidence>
<dbReference type="SMART" id="SM00091">
    <property type="entry name" value="PAS"/>
    <property type="match status" value="2"/>
</dbReference>
<dbReference type="SUPFAM" id="SSF55785">
    <property type="entry name" value="PYP-like sensor domain (PAS domain)"/>
    <property type="match status" value="2"/>
</dbReference>
<dbReference type="Pfam" id="PF03705">
    <property type="entry name" value="CheR_N"/>
    <property type="match status" value="1"/>
</dbReference>
<comment type="caution">
    <text evidence="18">The sequence shown here is derived from an EMBL/GenBank/DDBJ whole genome shotgun (WGS) entry which is preliminary data.</text>
</comment>
<keyword evidence="9" id="KW-0418">Kinase</keyword>
<evidence type="ECO:0000256" key="7">
    <source>
        <dbReference type="ARBA" id="ARBA00022679"/>
    </source>
</evidence>
<dbReference type="GO" id="GO:0000155">
    <property type="term" value="F:phosphorelay sensor kinase activity"/>
    <property type="evidence" value="ECO:0007669"/>
    <property type="project" value="InterPro"/>
</dbReference>
<dbReference type="CDD" id="cd00082">
    <property type="entry name" value="HisKA"/>
    <property type="match status" value="1"/>
</dbReference>
<dbReference type="EMBL" id="JAEQNE010000002">
    <property type="protein sequence ID" value="MBL0391140.1"/>
    <property type="molecule type" value="Genomic_DNA"/>
</dbReference>
<evidence type="ECO:0000256" key="3">
    <source>
        <dbReference type="ARBA" id="ARBA00004429"/>
    </source>
</evidence>
<dbReference type="FunFam" id="3.30.565.10:FF:000006">
    <property type="entry name" value="Sensor histidine kinase WalK"/>
    <property type="match status" value="1"/>
</dbReference>
<dbReference type="Proteomes" id="UP000599109">
    <property type="component" value="Unassembled WGS sequence"/>
</dbReference>
<dbReference type="InterPro" id="IPR003594">
    <property type="entry name" value="HATPase_dom"/>
</dbReference>
<dbReference type="CDD" id="cd16434">
    <property type="entry name" value="CheB-CheR_fusion"/>
    <property type="match status" value="1"/>
</dbReference>
<evidence type="ECO:0000259" key="15">
    <source>
        <dbReference type="PROSITE" id="PS50112"/>
    </source>
</evidence>
<dbReference type="Gene3D" id="3.30.565.10">
    <property type="entry name" value="Histidine kinase-like ATPase, C-terminal domain"/>
    <property type="match status" value="1"/>
</dbReference>
<dbReference type="PROSITE" id="PS50110">
    <property type="entry name" value="RESPONSE_REGULATORY"/>
    <property type="match status" value="1"/>
</dbReference>
<dbReference type="Pfam" id="PF01739">
    <property type="entry name" value="CheR"/>
    <property type="match status" value="1"/>
</dbReference>
<dbReference type="GO" id="GO:0000156">
    <property type="term" value="F:phosphorelay response regulator activity"/>
    <property type="evidence" value="ECO:0007669"/>
    <property type="project" value="InterPro"/>
</dbReference>
<evidence type="ECO:0000259" key="13">
    <source>
        <dbReference type="PROSITE" id="PS50109"/>
    </source>
</evidence>
<keyword evidence="19" id="KW-1185">Reference proteome</keyword>
<dbReference type="GO" id="GO:0008983">
    <property type="term" value="F:protein-glutamate O-methyltransferase activity"/>
    <property type="evidence" value="ECO:0007669"/>
    <property type="project" value="UniProtKB-EC"/>
</dbReference>
<comment type="subcellular location">
    <subcellularLocation>
        <location evidence="3">Cell inner membrane</location>
        <topology evidence="3">Multi-pass membrane protein</topology>
    </subcellularLocation>
</comment>
<dbReference type="SMART" id="SM00448">
    <property type="entry name" value="REC"/>
    <property type="match status" value="1"/>
</dbReference>
<evidence type="ECO:0000256" key="12">
    <source>
        <dbReference type="SAM" id="MobiDB-lite"/>
    </source>
</evidence>
<dbReference type="InterPro" id="IPR036890">
    <property type="entry name" value="HATPase_C_sf"/>
</dbReference>
<dbReference type="InterPro" id="IPR022642">
    <property type="entry name" value="CheR_C"/>
</dbReference>
<reference evidence="18 19" key="1">
    <citation type="journal article" date="2017" name="Int. J. Syst. Evol. Microbiol.">
        <title>Ramlibacter monticola sp. nov., isolated from forest soil.</title>
        <authorList>
            <person name="Chaudhary D.K."/>
            <person name="Kim J."/>
        </authorList>
    </citation>
    <scope>NUCLEOTIDE SEQUENCE [LARGE SCALE GENOMIC DNA]</scope>
    <source>
        <strain evidence="18 19">KACC 19175</strain>
    </source>
</reference>
<dbReference type="Pfam" id="PF13596">
    <property type="entry name" value="PAS_10"/>
    <property type="match status" value="1"/>
</dbReference>
<dbReference type="Gene3D" id="3.40.50.180">
    <property type="entry name" value="Methylesterase CheB, C-terminal domain"/>
    <property type="match status" value="1"/>
</dbReference>
<evidence type="ECO:0000256" key="1">
    <source>
        <dbReference type="ARBA" id="ARBA00000085"/>
    </source>
</evidence>
<feature type="domain" description="CheR-type methyltransferase" evidence="17">
    <location>
        <begin position="218"/>
        <end position="482"/>
    </location>
</feature>
<dbReference type="PANTHER" id="PTHR24422:SF27">
    <property type="entry name" value="PROTEIN-GLUTAMATE O-METHYLTRANSFERASE"/>
    <property type="match status" value="1"/>
</dbReference>
<dbReference type="SMART" id="SM00387">
    <property type="entry name" value="HATPase_c"/>
    <property type="match status" value="1"/>
</dbReference>
<dbReference type="SUPFAM" id="SSF53335">
    <property type="entry name" value="S-adenosyl-L-methionine-dependent methyltransferases"/>
    <property type="match status" value="1"/>
</dbReference>
<feature type="region of interest" description="Disordered" evidence="12">
    <location>
        <begin position="676"/>
        <end position="705"/>
    </location>
</feature>
<feature type="active site" evidence="10">
    <location>
        <position position="17"/>
    </location>
</feature>
<sequence>MDTMDNDVFPIVGIGASAGGLEAFMQLLQALPAHTGMAFVLVQHLDPRYDSRLADLLAKATAMPVLEAAQGLAVQPDHVYVIAPDTTLTLAAGGVLQTEPRGDQPGPHLPIDRFFRSLAAIRASAAIGVVLSGTGTDGSMGLEEIKAAGGVAFAQDEASAKFAGMPLAAAHTGSVDLVLPPARIAAELARVGQHPYLVTAADQRPDDDAQGNDRDGGFRAVLALLREATGVDFAAYRDTTIKRRITRRLMLHGDDSLGAYAQRLRADRAELDALYQDILINVTQFFREPELFEALKERVFPAILAAKQGAAPIRIWVPGCSAGQEAYSLAMALFEFLDDKPAHPPIQIFATDLSETVSLQKARNGLYPDSIEAEVSPERLRRFFLRENSHYRVNKALREIVVFARQNVAADPPFSHVDLVSCRNLLIYLSPALQKRVIPTFHYALNPGGFMVLGASETIGAHTDLFTVVDQPHRVYLRKSTGPGRPYPHFRAEDHQAGIAGRRDAIAARVQPADWQREADRVAAGLYVPPGVLIDDNFDILQFRGQTGSFLSPAAGEPSNNLLKMAREGLLLAARSAVAECQRSGVAVRQADVRIRGDGVDREIDLHVMPIKLPMAGERCYLVLFEEKLRRVTPSEPAQGAPRDEAGDAADAHHLRQELASTREYLQSLIEQQDAANEELKSANEEVLSSNEELQSTNEELETAKEELQSINEELTTVNEQLQHRNSELGRLNDDMSNLVTCSGMLTVVLGVDSRIRRFTPAAGKLFGLLAGDIGRPLGQLKTALEPLDMDALVAEVVASVQPQEREIHGPDDRTYQLRIHPYRTTDNRIDGVVLVLFDIEDLRRAQASMRGERDYAEAIVETVSQPLLVLDSHLRVRSANGAFYTTFGVTPRDTEGQLVYELGNHQWDIAVLREQLAQVLKDSSVVVDLEVRHDFETIGLKVMQVKARRIVHEGSDTDLILLAIEDRTEIERLGEQVRQHLTELIERDRGKTAFLSLLAHELRNPLAPIRNAQNVLGQAGISEETARHMRDVIERQVQQLTRLVDDLLDIARINQGRVEVRRSRIDLGQLLAAAIEEARPSCEARTIELITTLPREPVAMDADAARMTQVVSNLLNNATKFTDPGGRIALSLERAGDEAIVRVADNGIGIPSNQLARVFDMFTQVDPSLERSRTGLGLGLTLVKQLVEAHGGTVTVASDGPGLGSEVVLHLPLPRNAVPIEEPDAAPAPGAAATASRRVLIVEDNDDGAQSLATLLGLHGHDARTAPDGPTALALAASWRPEVVLLDIGLPGMSGYEVARRLGQQPWRRDMRLIALSGWGQGDHPELAAQAGFDARLVKPADIQALVGMVSAPPPPK</sequence>
<protein>
    <submittedName>
        <fullName evidence="18">PAS domain-containing protein</fullName>
    </submittedName>
</protein>
<dbReference type="GO" id="GO:0006935">
    <property type="term" value="P:chemotaxis"/>
    <property type="evidence" value="ECO:0007669"/>
    <property type="project" value="UniProtKB-UniRule"/>
</dbReference>
<dbReference type="GO" id="GO:0005886">
    <property type="term" value="C:plasma membrane"/>
    <property type="evidence" value="ECO:0007669"/>
    <property type="project" value="UniProtKB-SubCell"/>
</dbReference>
<dbReference type="Pfam" id="PF01339">
    <property type="entry name" value="CheB_methylest"/>
    <property type="match status" value="1"/>
</dbReference>
<keyword evidence="8" id="KW-0949">S-adenosyl-L-methionine</keyword>
<feature type="domain" description="CheB-type methylesterase" evidence="16">
    <location>
        <begin position="11"/>
        <end position="188"/>
    </location>
</feature>
<feature type="domain" description="Histidine kinase" evidence="13">
    <location>
        <begin position="998"/>
        <end position="1216"/>
    </location>
</feature>
<feature type="compositionally biased region" description="Polar residues" evidence="12">
    <location>
        <begin position="687"/>
        <end position="698"/>
    </location>
</feature>
<dbReference type="InterPro" id="IPR000014">
    <property type="entry name" value="PAS"/>
</dbReference>
<evidence type="ECO:0000313" key="19">
    <source>
        <dbReference type="Proteomes" id="UP000599109"/>
    </source>
</evidence>
<feature type="domain" description="PAS" evidence="15">
    <location>
        <begin position="853"/>
        <end position="924"/>
    </location>
</feature>
<keyword evidence="7" id="KW-0808">Transferase</keyword>
<evidence type="ECO:0000313" key="18">
    <source>
        <dbReference type="EMBL" id="MBL0391140.1"/>
    </source>
</evidence>
<evidence type="ECO:0000256" key="4">
    <source>
        <dbReference type="ARBA" id="ARBA00022500"/>
    </source>
</evidence>
<name>A0A937CRX2_9BURK</name>
<dbReference type="Pfam" id="PF00072">
    <property type="entry name" value="Response_reg"/>
    <property type="match status" value="1"/>
</dbReference>
<dbReference type="SUPFAM" id="SSF47384">
    <property type="entry name" value="Homodimeric domain of signal transducing histidine kinase"/>
    <property type="match status" value="1"/>
</dbReference>
<dbReference type="Gene3D" id="3.40.50.2300">
    <property type="match status" value="1"/>
</dbReference>
<feature type="modified residue" description="4-aspartylphosphate" evidence="11">
    <location>
        <position position="1288"/>
    </location>
</feature>